<evidence type="ECO:0000256" key="4">
    <source>
        <dbReference type="ARBA" id="ARBA00022989"/>
    </source>
</evidence>
<evidence type="ECO:0000256" key="6">
    <source>
        <dbReference type="SAM" id="Phobius"/>
    </source>
</evidence>
<evidence type="ECO:0000256" key="5">
    <source>
        <dbReference type="ARBA" id="ARBA00023136"/>
    </source>
</evidence>
<keyword evidence="1" id="KW-1003">Cell membrane</keyword>
<dbReference type="InterPro" id="IPR010664">
    <property type="entry name" value="LipoPS_assembly_LptC-rel"/>
</dbReference>
<dbReference type="Proteomes" id="UP000295645">
    <property type="component" value="Unassembled WGS sequence"/>
</dbReference>
<dbReference type="AlphaFoldDB" id="A0A4R3YP24"/>
<dbReference type="PANTHER" id="PTHR37481">
    <property type="entry name" value="LIPOPOLYSACCHARIDE EXPORT SYSTEM PROTEIN LPTC"/>
    <property type="match status" value="1"/>
</dbReference>
<keyword evidence="4 6" id="KW-1133">Transmembrane helix</keyword>
<dbReference type="EMBL" id="SMCS01000004">
    <property type="protein sequence ID" value="TCV94081.1"/>
    <property type="molecule type" value="Genomic_DNA"/>
</dbReference>
<dbReference type="GO" id="GO:0030288">
    <property type="term" value="C:outer membrane-bounded periplasmic space"/>
    <property type="evidence" value="ECO:0007669"/>
    <property type="project" value="TreeGrafter"/>
</dbReference>
<accession>A0A4R3YP24</accession>
<evidence type="ECO:0000313" key="7">
    <source>
        <dbReference type="EMBL" id="TCV94081.1"/>
    </source>
</evidence>
<dbReference type="InterPro" id="IPR052363">
    <property type="entry name" value="LPS_export_LptC"/>
</dbReference>
<comment type="caution">
    <text evidence="7">The sequence shown here is derived from an EMBL/GenBank/DDBJ whole genome shotgun (WGS) entry which is preliminary data.</text>
</comment>
<dbReference type="NCBIfam" id="TIGR04409">
    <property type="entry name" value="LptC_YrbK"/>
    <property type="match status" value="1"/>
</dbReference>
<feature type="transmembrane region" description="Helical" evidence="6">
    <location>
        <begin position="12"/>
        <end position="33"/>
    </location>
</feature>
<dbReference type="GO" id="GO:0015221">
    <property type="term" value="F:lipopolysaccharide transmembrane transporter activity"/>
    <property type="evidence" value="ECO:0007669"/>
    <property type="project" value="InterPro"/>
</dbReference>
<organism evidence="7 8">
    <name type="scientific">Luteibacter rhizovicinus</name>
    <dbReference type="NCBI Taxonomy" id="242606"/>
    <lineage>
        <taxon>Bacteria</taxon>
        <taxon>Pseudomonadati</taxon>
        <taxon>Pseudomonadota</taxon>
        <taxon>Gammaproteobacteria</taxon>
        <taxon>Lysobacterales</taxon>
        <taxon>Rhodanobacteraceae</taxon>
        <taxon>Luteibacter</taxon>
    </lineage>
</organism>
<reference evidence="7 8" key="1">
    <citation type="submission" date="2019-03" db="EMBL/GenBank/DDBJ databases">
        <title>Above-ground endophytic microbial communities from plants in different locations in the United States.</title>
        <authorList>
            <person name="Frank C."/>
        </authorList>
    </citation>
    <scope>NUCLEOTIDE SEQUENCE [LARGE SCALE GENOMIC DNA]</scope>
    <source>
        <strain evidence="7 8">LP_13_YM</strain>
    </source>
</reference>
<protein>
    <submittedName>
        <fullName evidence="7">Lipopolysaccharide export system protein LptC</fullName>
    </submittedName>
</protein>
<keyword evidence="2" id="KW-0997">Cell inner membrane</keyword>
<evidence type="ECO:0000256" key="2">
    <source>
        <dbReference type="ARBA" id="ARBA00022519"/>
    </source>
</evidence>
<evidence type="ECO:0000256" key="1">
    <source>
        <dbReference type="ARBA" id="ARBA00022475"/>
    </source>
</evidence>
<dbReference type="GO" id="GO:0017089">
    <property type="term" value="F:glycolipid transfer activity"/>
    <property type="evidence" value="ECO:0007669"/>
    <property type="project" value="TreeGrafter"/>
</dbReference>
<evidence type="ECO:0000313" key="8">
    <source>
        <dbReference type="Proteomes" id="UP000295645"/>
    </source>
</evidence>
<dbReference type="GO" id="GO:0005886">
    <property type="term" value="C:plasma membrane"/>
    <property type="evidence" value="ECO:0007669"/>
    <property type="project" value="InterPro"/>
</dbReference>
<dbReference type="OrthoDB" id="5973594at2"/>
<keyword evidence="8" id="KW-1185">Reference proteome</keyword>
<keyword evidence="3 6" id="KW-0812">Transmembrane</keyword>
<dbReference type="RefSeq" id="WP_132144401.1">
    <property type="nucleotide sequence ID" value="NZ_SMCS01000004.1"/>
</dbReference>
<proteinExistence type="predicted"/>
<name>A0A4R3YP24_9GAMM</name>
<dbReference type="PANTHER" id="PTHR37481:SF1">
    <property type="entry name" value="LIPOPOLYSACCHARIDE EXPORT SYSTEM PROTEIN LPTC"/>
    <property type="match status" value="1"/>
</dbReference>
<evidence type="ECO:0000256" key="3">
    <source>
        <dbReference type="ARBA" id="ARBA00022692"/>
    </source>
</evidence>
<dbReference type="Gene3D" id="2.60.450.10">
    <property type="entry name" value="Lipopolysaccharide (LPS) transport protein A like domain"/>
    <property type="match status" value="1"/>
</dbReference>
<dbReference type="Pfam" id="PF06835">
    <property type="entry name" value="LptC"/>
    <property type="match status" value="1"/>
</dbReference>
<sequence>MSVLNLLRDRSSTTIGLVLAGALGVSVLLYYWVAPEPKKNDFVGPPRSGYTLKNFTLDSYNELGKPSFQLIAPHLERREGDESLYINAPDFVLPSTKPDAPHTPPWKGNSQYGWVNKDGSLLKLQGKVFMARPAFENTQAAHITTSEVTAWPKENRLETDEAAQIVQGTSTMSGIGMRANLDTKHLELLDDVHSTFQPRKR</sequence>
<keyword evidence="5 6" id="KW-0472">Membrane</keyword>
<gene>
    <name evidence="7" type="ORF">EC912_104278</name>
</gene>
<dbReference type="InterPro" id="IPR026265">
    <property type="entry name" value="LptC"/>
</dbReference>